<sequence length="175" mass="19096">MHTWPVPRSRRICPAEQLPEPHGSTLSETFKSATDPRTTVTGMTTTPSPKLNALSIVTRDMGAAIAFYRLCGLDFPDGAENEPHADVTVGGFRVMFDTRDVVQSFTPAWTEPAGGHRMAPAFECESPAAVDELHATLVAAGHRSHHDPFDAFWGQRYAVVLDPDDNPVDFYCALG</sequence>
<evidence type="ECO:0000313" key="4">
    <source>
        <dbReference type="Proteomes" id="UP000271469"/>
    </source>
</evidence>
<dbReference type="AlphaFoldDB" id="A0A3G8JVV0"/>
<dbReference type="InterPro" id="IPR029068">
    <property type="entry name" value="Glyas_Bleomycin-R_OHBP_Dase"/>
</dbReference>
<evidence type="ECO:0000256" key="1">
    <source>
        <dbReference type="SAM" id="MobiDB-lite"/>
    </source>
</evidence>
<dbReference type="Proteomes" id="UP000271469">
    <property type="component" value="Chromosome"/>
</dbReference>
<dbReference type="Pfam" id="PF00903">
    <property type="entry name" value="Glyoxalase"/>
    <property type="match status" value="1"/>
</dbReference>
<dbReference type="InterPro" id="IPR037523">
    <property type="entry name" value="VOC_core"/>
</dbReference>
<reference evidence="3 4" key="1">
    <citation type="submission" date="2018-11" db="EMBL/GenBank/DDBJ databases">
        <title>Gordonia insulae sp. nov., isolated from an island soil.</title>
        <authorList>
            <person name="Kim Y.S."/>
            <person name="Kim S.B."/>
        </authorList>
    </citation>
    <scope>NUCLEOTIDE SEQUENCE [LARGE SCALE GENOMIC DNA]</scope>
    <source>
        <strain evidence="3 4">MMS17-SY073</strain>
    </source>
</reference>
<dbReference type="PANTHER" id="PTHR36503">
    <property type="entry name" value="BLR2520 PROTEIN"/>
    <property type="match status" value="1"/>
</dbReference>
<dbReference type="PANTHER" id="PTHR36503:SF3">
    <property type="entry name" value="BLR0126 PROTEIN"/>
    <property type="match status" value="1"/>
</dbReference>
<feature type="domain" description="VOC" evidence="2">
    <location>
        <begin position="50"/>
        <end position="173"/>
    </location>
</feature>
<accession>A0A3G8JVV0</accession>
<organism evidence="3 4">
    <name type="scientific">Gordonia insulae</name>
    <dbReference type="NCBI Taxonomy" id="2420509"/>
    <lineage>
        <taxon>Bacteria</taxon>
        <taxon>Bacillati</taxon>
        <taxon>Actinomycetota</taxon>
        <taxon>Actinomycetes</taxon>
        <taxon>Mycobacteriales</taxon>
        <taxon>Gordoniaceae</taxon>
        <taxon>Gordonia</taxon>
    </lineage>
</organism>
<evidence type="ECO:0000259" key="2">
    <source>
        <dbReference type="PROSITE" id="PS51819"/>
    </source>
</evidence>
<protein>
    <recommendedName>
        <fullName evidence="2">VOC domain-containing protein</fullName>
    </recommendedName>
</protein>
<name>A0A3G8JVV0_9ACTN</name>
<dbReference type="KEGG" id="gom:D7316_05370"/>
<feature type="region of interest" description="Disordered" evidence="1">
    <location>
        <begin position="15"/>
        <end position="46"/>
    </location>
</feature>
<gene>
    <name evidence="3" type="ORF">D7316_05370</name>
</gene>
<feature type="compositionally biased region" description="Low complexity" evidence="1">
    <location>
        <begin position="35"/>
        <end position="46"/>
    </location>
</feature>
<keyword evidence="4" id="KW-1185">Reference proteome</keyword>
<dbReference type="EMBL" id="CP033972">
    <property type="protein sequence ID" value="AZG48749.1"/>
    <property type="molecule type" value="Genomic_DNA"/>
</dbReference>
<dbReference type="SUPFAM" id="SSF54593">
    <property type="entry name" value="Glyoxalase/Bleomycin resistance protein/Dihydroxybiphenyl dioxygenase"/>
    <property type="match status" value="1"/>
</dbReference>
<dbReference type="PROSITE" id="PS51819">
    <property type="entry name" value="VOC"/>
    <property type="match status" value="1"/>
</dbReference>
<evidence type="ECO:0000313" key="3">
    <source>
        <dbReference type="EMBL" id="AZG48749.1"/>
    </source>
</evidence>
<dbReference type="InterPro" id="IPR004360">
    <property type="entry name" value="Glyas_Fos-R_dOase_dom"/>
</dbReference>
<dbReference type="Gene3D" id="3.10.180.10">
    <property type="entry name" value="2,3-Dihydroxybiphenyl 1,2-Dioxygenase, domain 1"/>
    <property type="match status" value="1"/>
</dbReference>
<proteinExistence type="predicted"/>